<keyword evidence="8" id="KW-1133">Transmembrane helix</keyword>
<evidence type="ECO:0000313" key="9">
    <source>
        <dbReference type="EMBL" id="ETO32039.1"/>
    </source>
</evidence>
<keyword evidence="4" id="KW-0732">Signal</keyword>
<evidence type="ECO:0000256" key="6">
    <source>
        <dbReference type="ARBA" id="ARBA00023136"/>
    </source>
</evidence>
<feature type="transmembrane region" description="Helical" evidence="8">
    <location>
        <begin position="813"/>
        <end position="834"/>
    </location>
</feature>
<dbReference type="EMBL" id="ASPP01004524">
    <property type="protein sequence ID" value="ETO32039.1"/>
    <property type="molecule type" value="Genomic_DNA"/>
</dbReference>
<dbReference type="Gene3D" id="3.80.10.10">
    <property type="entry name" value="Ribonuclease Inhibitor"/>
    <property type="match status" value="2"/>
</dbReference>
<evidence type="ECO:0000256" key="7">
    <source>
        <dbReference type="SAM" id="MobiDB-lite"/>
    </source>
</evidence>
<gene>
    <name evidence="9" type="ORF">RFI_05076</name>
</gene>
<evidence type="ECO:0000256" key="1">
    <source>
        <dbReference type="ARBA" id="ARBA00004236"/>
    </source>
</evidence>
<keyword evidence="10" id="KW-1185">Reference proteome</keyword>
<evidence type="ECO:0000256" key="2">
    <source>
        <dbReference type="ARBA" id="ARBA00022475"/>
    </source>
</evidence>
<evidence type="ECO:0000313" key="10">
    <source>
        <dbReference type="Proteomes" id="UP000023152"/>
    </source>
</evidence>
<feature type="transmembrane region" description="Helical" evidence="8">
    <location>
        <begin position="846"/>
        <end position="869"/>
    </location>
</feature>
<dbReference type="FunFam" id="3.80.10.10:FF:000299">
    <property type="entry name" value="Piriformospora indica-insensitive protein 2"/>
    <property type="match status" value="1"/>
</dbReference>
<keyword evidence="3" id="KW-0433">Leucine-rich repeat</keyword>
<keyword evidence="6 8" id="KW-0472">Membrane</keyword>
<evidence type="ECO:0000256" key="8">
    <source>
        <dbReference type="SAM" id="Phobius"/>
    </source>
</evidence>
<dbReference type="PANTHER" id="PTHR48057:SF29">
    <property type="entry name" value="OS02G0609900 PROTEIN"/>
    <property type="match status" value="1"/>
</dbReference>
<dbReference type="AlphaFoldDB" id="X6P1U7"/>
<feature type="transmembrane region" description="Helical" evidence="8">
    <location>
        <begin position="429"/>
        <end position="448"/>
    </location>
</feature>
<feature type="transmembrane region" description="Helical" evidence="8">
    <location>
        <begin position="365"/>
        <end position="384"/>
    </location>
</feature>
<dbReference type="InterPro" id="IPR032675">
    <property type="entry name" value="LRR_dom_sf"/>
</dbReference>
<organism evidence="9 10">
    <name type="scientific">Reticulomyxa filosa</name>
    <dbReference type="NCBI Taxonomy" id="46433"/>
    <lineage>
        <taxon>Eukaryota</taxon>
        <taxon>Sar</taxon>
        <taxon>Rhizaria</taxon>
        <taxon>Retaria</taxon>
        <taxon>Foraminifera</taxon>
        <taxon>Monothalamids</taxon>
        <taxon>Reticulomyxidae</taxon>
        <taxon>Reticulomyxa</taxon>
    </lineage>
</organism>
<evidence type="ECO:0000256" key="3">
    <source>
        <dbReference type="ARBA" id="ARBA00022614"/>
    </source>
</evidence>
<accession>X6P1U7</accession>
<comment type="caution">
    <text evidence="9">The sequence shown here is derived from an EMBL/GenBank/DDBJ whole genome shotgun (WGS) entry which is preliminary data.</text>
</comment>
<feature type="transmembrane region" description="Helical" evidence="8">
    <location>
        <begin position="521"/>
        <end position="543"/>
    </location>
</feature>
<name>X6P1U7_RETFI</name>
<evidence type="ECO:0000256" key="5">
    <source>
        <dbReference type="ARBA" id="ARBA00022737"/>
    </source>
</evidence>
<keyword evidence="8" id="KW-0812">Transmembrane</keyword>
<dbReference type="PANTHER" id="PTHR48057">
    <property type="entry name" value="LEUCINE-RICH REPEAT SERINE/THREONINE-PROTEIN KINASE 1"/>
    <property type="match status" value="1"/>
</dbReference>
<dbReference type="Proteomes" id="UP000023152">
    <property type="component" value="Unassembled WGS sequence"/>
</dbReference>
<dbReference type="InterPro" id="IPR052595">
    <property type="entry name" value="LRRC69/RLP"/>
</dbReference>
<protein>
    <submittedName>
        <fullName evidence="9">Uncharacterized protein</fullName>
    </submittedName>
</protein>
<feature type="transmembrane region" description="Helical" evidence="8">
    <location>
        <begin position="576"/>
        <end position="593"/>
    </location>
</feature>
<sequence>MYRLSGTIPPEIYNLAELEELLLMGNVGLSGSISKEIKNLTKLKTLDLSINKLTGTILPEIGNLVTLQYLDLSQNWLSGTIPKEIGNLIGLNKLYLYLNELTGTIPIEIGNLRNLSVLEFSDNKLSGVIPLEIGNLYQLQFLVLENNQLNGKNIYAYNLILKYKYHLKKKKIRLSGELPRLDKLSFLRIIEINNNMLSGTISFADSYNWNYLTIFSLEKNMFIGDLPKLPNRMSSILVLTLHINQFSDHNLHDWLDELFHKASTLQILSIYDNPHLTGHLPNSIFDTHIQIFLAHGCEINGILPSSNSQGHIHFSTLLQNRLSGGIPNNLKVDNGMKYLKIKNYQNIISKDEKNAKNLYITKESMFTEIILIGFIMIITLFLFLRKSRRYSIIKRLCGNKMICCFKIRKLPDHVGFQQMKLLLKWFNNWFVAVIISSLVIIYAMNTTYYEKGYLLSHFSLAYIENLSLFTTTLLIIIVLLSNVVILIYAFQWTINPPFTTINTFDDNFDNETDPFTWQKGVILTLLFLGWILIAAIVVVYFAFESLPDNNTLHVSSNLIYMIQIIMSFSLSLHNSLIAPNFAIYAIEFIFYIFKINNLKLTQKYYSYVSLFLQTLICIIIPLFFASYFYNGCGRYWIHYWETCSGKDFNQSAVSYYWTYFDFMSSWSMNTEVTVLNWGDLCEYRGFQFSTCIREILEKWGNIMVIKMAINIFLPWTRLANIRAFLFQCESLKFLAGSNELNFETVGLFVNVELVILLGLFCPLIVPLCAMATISNILNFQYLLNKKIKHVITSKEDIVEKNNIYKLSDEIPEFPISVLIFPFLFQQIIWIFSGALSNNHSHLIKNIFGYSFLIIDICFIIAVIIQRYFYRIRQYGKIENESMTRDNEEESSTKYHLMKPMETQKDEF</sequence>
<dbReference type="GO" id="GO:0005886">
    <property type="term" value="C:plasma membrane"/>
    <property type="evidence" value="ECO:0007669"/>
    <property type="project" value="UniProtKB-SubCell"/>
</dbReference>
<dbReference type="Pfam" id="PF00560">
    <property type="entry name" value="LRR_1"/>
    <property type="match status" value="3"/>
</dbReference>
<reference evidence="9 10" key="1">
    <citation type="journal article" date="2013" name="Curr. Biol.">
        <title>The Genome of the Foraminiferan Reticulomyxa filosa.</title>
        <authorList>
            <person name="Glockner G."/>
            <person name="Hulsmann N."/>
            <person name="Schleicher M."/>
            <person name="Noegel A.A."/>
            <person name="Eichinger L."/>
            <person name="Gallinger C."/>
            <person name="Pawlowski J."/>
            <person name="Sierra R."/>
            <person name="Euteneuer U."/>
            <person name="Pillet L."/>
            <person name="Moustafa A."/>
            <person name="Platzer M."/>
            <person name="Groth M."/>
            <person name="Szafranski K."/>
            <person name="Schliwa M."/>
        </authorList>
    </citation>
    <scope>NUCLEOTIDE SEQUENCE [LARGE SCALE GENOMIC DNA]</scope>
</reference>
<proteinExistence type="predicted"/>
<feature type="transmembrane region" description="Helical" evidence="8">
    <location>
        <begin position="753"/>
        <end position="777"/>
    </location>
</feature>
<keyword evidence="2" id="KW-1003">Cell membrane</keyword>
<feature type="region of interest" description="Disordered" evidence="7">
    <location>
        <begin position="882"/>
        <end position="907"/>
    </location>
</feature>
<dbReference type="InterPro" id="IPR001611">
    <property type="entry name" value="Leu-rich_rpt"/>
</dbReference>
<comment type="subcellular location">
    <subcellularLocation>
        <location evidence="1">Cell membrane</location>
    </subcellularLocation>
</comment>
<dbReference type="SUPFAM" id="SSF52047">
    <property type="entry name" value="RNI-like"/>
    <property type="match status" value="1"/>
</dbReference>
<feature type="transmembrane region" description="Helical" evidence="8">
    <location>
        <begin position="468"/>
        <end position="490"/>
    </location>
</feature>
<evidence type="ECO:0000256" key="4">
    <source>
        <dbReference type="ARBA" id="ARBA00022729"/>
    </source>
</evidence>
<dbReference type="OrthoDB" id="676979at2759"/>
<feature type="transmembrane region" description="Helical" evidence="8">
    <location>
        <begin position="605"/>
        <end position="629"/>
    </location>
</feature>
<keyword evidence="5" id="KW-0677">Repeat</keyword>